<dbReference type="HOGENOM" id="CLU_1025367_0_0_0"/>
<feature type="transmembrane region" description="Helical" evidence="8">
    <location>
        <begin position="101"/>
        <end position="124"/>
    </location>
</feature>
<dbReference type="eggNOG" id="COG0705">
    <property type="taxonomic scope" value="Bacteria"/>
</dbReference>
<evidence type="ECO:0000256" key="5">
    <source>
        <dbReference type="ARBA" id="ARBA00022989"/>
    </source>
</evidence>
<dbReference type="Proteomes" id="UP000002432">
    <property type="component" value="Chromosome"/>
</dbReference>
<dbReference type="Gene3D" id="1.20.1540.10">
    <property type="entry name" value="Rhomboid-like"/>
    <property type="match status" value="1"/>
</dbReference>
<reference evidence="10 11" key="1">
    <citation type="journal article" date="2009" name="Appl. Environ. Microbiol.">
        <title>Three genomes from the phylum Acidobacteria provide insight into the lifestyles of these microorganisms in soils.</title>
        <authorList>
            <person name="Ward N.L."/>
            <person name="Challacombe J.F."/>
            <person name="Janssen P.H."/>
            <person name="Henrissat B."/>
            <person name="Coutinho P.M."/>
            <person name="Wu M."/>
            <person name="Xie G."/>
            <person name="Haft D.H."/>
            <person name="Sait M."/>
            <person name="Badger J."/>
            <person name="Barabote R.D."/>
            <person name="Bradley B."/>
            <person name="Brettin T.S."/>
            <person name="Brinkac L.M."/>
            <person name="Bruce D."/>
            <person name="Creasy T."/>
            <person name="Daugherty S.C."/>
            <person name="Davidsen T.M."/>
            <person name="DeBoy R.T."/>
            <person name="Detter J.C."/>
            <person name="Dodson R.J."/>
            <person name="Durkin A.S."/>
            <person name="Ganapathy A."/>
            <person name="Gwinn-Giglio M."/>
            <person name="Han C.S."/>
            <person name="Khouri H."/>
            <person name="Kiss H."/>
            <person name="Kothari S.P."/>
            <person name="Madupu R."/>
            <person name="Nelson K.E."/>
            <person name="Nelson W.C."/>
            <person name="Paulsen I."/>
            <person name="Penn K."/>
            <person name="Ren Q."/>
            <person name="Rosovitz M.J."/>
            <person name="Selengut J.D."/>
            <person name="Shrivastava S."/>
            <person name="Sullivan S.A."/>
            <person name="Tapia R."/>
            <person name="Thompson L.S."/>
            <person name="Watkins K.L."/>
            <person name="Yang Q."/>
            <person name="Yu C."/>
            <person name="Zafar N."/>
            <person name="Zhou L."/>
            <person name="Kuske C.R."/>
        </authorList>
    </citation>
    <scope>NUCLEOTIDE SEQUENCE [LARGE SCALE GENOMIC DNA]</scope>
    <source>
        <strain evidence="10 11">Ellin345</strain>
    </source>
</reference>
<evidence type="ECO:0000313" key="11">
    <source>
        <dbReference type="Proteomes" id="UP000002432"/>
    </source>
</evidence>
<dbReference type="InterPro" id="IPR035952">
    <property type="entry name" value="Rhomboid-like_sf"/>
</dbReference>
<keyword evidence="6 8" id="KW-0472">Membrane</keyword>
<evidence type="ECO:0000313" key="10">
    <source>
        <dbReference type="EMBL" id="ABF43665.1"/>
    </source>
</evidence>
<dbReference type="PANTHER" id="PTHR43731:SF14">
    <property type="entry name" value="PRESENILIN-ASSOCIATED RHOMBOID-LIKE PROTEIN, MITOCHONDRIAL"/>
    <property type="match status" value="1"/>
</dbReference>
<keyword evidence="4" id="KW-0378">Hydrolase</keyword>
<feature type="domain" description="Peptidase S54 rhomboid" evidence="9">
    <location>
        <begin position="60"/>
        <end position="214"/>
    </location>
</feature>
<feature type="transmembrane region" description="Helical" evidence="8">
    <location>
        <begin position="190"/>
        <end position="210"/>
    </location>
</feature>
<dbReference type="InterPro" id="IPR022764">
    <property type="entry name" value="Peptidase_S54_rhomboid_dom"/>
</dbReference>
<gene>
    <name evidence="10" type="ordered locus">Acid345_4665</name>
</gene>
<evidence type="ECO:0000259" key="9">
    <source>
        <dbReference type="Pfam" id="PF01694"/>
    </source>
</evidence>
<dbReference type="Pfam" id="PF01694">
    <property type="entry name" value="Rhomboid"/>
    <property type="match status" value="1"/>
</dbReference>
<evidence type="ECO:0000256" key="1">
    <source>
        <dbReference type="ARBA" id="ARBA00004141"/>
    </source>
</evidence>
<evidence type="ECO:0000256" key="4">
    <source>
        <dbReference type="ARBA" id="ARBA00022801"/>
    </source>
</evidence>
<feature type="transmembrane region" description="Helical" evidence="8">
    <location>
        <begin position="17"/>
        <end position="37"/>
    </location>
</feature>
<dbReference type="KEGG" id="aba:Acid345_4665"/>
<evidence type="ECO:0000256" key="7">
    <source>
        <dbReference type="SAM" id="MobiDB-lite"/>
    </source>
</evidence>
<keyword evidence="5 8" id="KW-1133">Transmembrane helix</keyword>
<protein>
    <submittedName>
        <fullName evidence="10">Rhomboid-like protein</fullName>
    </submittedName>
</protein>
<dbReference type="GO" id="GO:0016020">
    <property type="term" value="C:membrane"/>
    <property type="evidence" value="ECO:0007669"/>
    <property type="project" value="UniProtKB-SubCell"/>
</dbReference>
<dbReference type="GO" id="GO:0004252">
    <property type="term" value="F:serine-type endopeptidase activity"/>
    <property type="evidence" value="ECO:0007669"/>
    <property type="project" value="InterPro"/>
</dbReference>
<feature type="region of interest" description="Disordered" evidence="7">
    <location>
        <begin position="259"/>
        <end position="285"/>
    </location>
</feature>
<dbReference type="EnsemblBacteria" id="ABF43665">
    <property type="protein sequence ID" value="ABF43665"/>
    <property type="gene ID" value="Acid345_4665"/>
</dbReference>
<evidence type="ECO:0000256" key="3">
    <source>
        <dbReference type="ARBA" id="ARBA00022692"/>
    </source>
</evidence>
<proteinExistence type="inferred from homology"/>
<dbReference type="STRING" id="204669.Acid345_4665"/>
<dbReference type="OrthoDB" id="114877at2"/>
<evidence type="ECO:0000256" key="8">
    <source>
        <dbReference type="SAM" id="Phobius"/>
    </source>
</evidence>
<dbReference type="EMBL" id="CP000360">
    <property type="protein sequence ID" value="ABF43665.1"/>
    <property type="molecule type" value="Genomic_DNA"/>
</dbReference>
<dbReference type="PANTHER" id="PTHR43731">
    <property type="entry name" value="RHOMBOID PROTEASE"/>
    <property type="match status" value="1"/>
</dbReference>
<feature type="transmembrane region" description="Helical" evidence="8">
    <location>
        <begin position="44"/>
        <end position="63"/>
    </location>
</feature>
<dbReference type="InterPro" id="IPR050925">
    <property type="entry name" value="Rhomboid_protease_S54"/>
</dbReference>
<name>Q1IHI5_KORVE</name>
<dbReference type="RefSeq" id="WP_011525462.1">
    <property type="nucleotide sequence ID" value="NC_008009.1"/>
</dbReference>
<dbReference type="SUPFAM" id="SSF144091">
    <property type="entry name" value="Rhomboid-like"/>
    <property type="match status" value="1"/>
</dbReference>
<evidence type="ECO:0000256" key="6">
    <source>
        <dbReference type="ARBA" id="ARBA00023136"/>
    </source>
</evidence>
<accession>Q1IHI5</accession>
<organism evidence="10 11">
    <name type="scientific">Koribacter versatilis (strain Ellin345)</name>
    <dbReference type="NCBI Taxonomy" id="204669"/>
    <lineage>
        <taxon>Bacteria</taxon>
        <taxon>Pseudomonadati</taxon>
        <taxon>Acidobacteriota</taxon>
        <taxon>Terriglobia</taxon>
        <taxon>Terriglobales</taxon>
        <taxon>Candidatus Korobacteraceae</taxon>
        <taxon>Candidatus Korobacter</taxon>
    </lineage>
</organism>
<evidence type="ECO:0000256" key="2">
    <source>
        <dbReference type="ARBA" id="ARBA00009045"/>
    </source>
</evidence>
<comment type="similarity">
    <text evidence="2">Belongs to the peptidase S54 family.</text>
</comment>
<feature type="transmembrane region" description="Helical" evidence="8">
    <location>
        <begin position="165"/>
        <end position="184"/>
    </location>
</feature>
<sequence length="285" mass="31479">MRRTSGMELSLPPFTPAVTWLLGINVGVFFVIELLSLAKMGGPLHLLAYAALVPFNVLHGHVYELVTYSFLHAGGMHLFGNMLGLWMFGSQIEGDFGTRRFLSFYFWCVVGGALTTVAVSYTGILGISPLLPTIGASAGVYGILIAFGVLHADQEIYMLPFPFKVKAKYLVGILVVVTLAFALSESNGTSGASIAYAAHLGGLIFGYIYIKAFARRGAKSLVSEQYYGIRNAYYRWKRNRAKKKFEVYMRQHKREDYFDQYGNFKDPNSKDDKGNGQSSGGGWVN</sequence>
<dbReference type="AlphaFoldDB" id="Q1IHI5"/>
<keyword evidence="3 8" id="KW-0812">Transmembrane</keyword>
<comment type="subcellular location">
    <subcellularLocation>
        <location evidence="1">Membrane</location>
        <topology evidence="1">Multi-pass membrane protein</topology>
    </subcellularLocation>
</comment>
<feature type="transmembrane region" description="Helical" evidence="8">
    <location>
        <begin position="130"/>
        <end position="153"/>
    </location>
</feature>
<feature type="transmembrane region" description="Helical" evidence="8">
    <location>
        <begin position="69"/>
        <end position="89"/>
    </location>
</feature>
<keyword evidence="11" id="KW-1185">Reference proteome</keyword>